<gene>
    <name evidence="6" type="ORF">DPMN_033985</name>
</gene>
<dbReference type="CDD" id="cd16500">
    <property type="entry name" value="RING-HC_CARP"/>
    <property type="match status" value="1"/>
</dbReference>
<keyword evidence="7" id="KW-1185">Reference proteome</keyword>
<accession>A0A9D4RLN3</accession>
<dbReference type="Pfam" id="PF23632">
    <property type="entry name" value="SAP_RNF34_RFFL"/>
    <property type="match status" value="1"/>
</dbReference>
<dbReference type="GO" id="GO:0005886">
    <property type="term" value="C:plasma membrane"/>
    <property type="evidence" value="ECO:0007669"/>
    <property type="project" value="TreeGrafter"/>
</dbReference>
<dbReference type="SUPFAM" id="SSF57850">
    <property type="entry name" value="RING/U-box"/>
    <property type="match status" value="1"/>
</dbReference>
<keyword evidence="2" id="KW-0862">Zinc</keyword>
<dbReference type="InterPro" id="IPR013083">
    <property type="entry name" value="Znf_RING/FYVE/PHD"/>
</dbReference>
<dbReference type="PANTHER" id="PTHR14879">
    <property type="entry name" value="CASPASE REGULATOR, RING FINGER DOMAIN-CONTAINING"/>
    <property type="match status" value="1"/>
</dbReference>
<dbReference type="CDD" id="cd00065">
    <property type="entry name" value="FYVE_like_SF"/>
    <property type="match status" value="1"/>
</dbReference>
<dbReference type="InterPro" id="IPR057299">
    <property type="entry name" value="RNF34_RFFL_SAP"/>
</dbReference>
<evidence type="ECO:0000256" key="3">
    <source>
        <dbReference type="PROSITE-ProRule" id="PRU00175"/>
    </source>
</evidence>
<evidence type="ECO:0000313" key="7">
    <source>
        <dbReference type="Proteomes" id="UP000828390"/>
    </source>
</evidence>
<dbReference type="Pfam" id="PF13920">
    <property type="entry name" value="zf-C3HC4_3"/>
    <property type="match status" value="1"/>
</dbReference>
<feature type="domain" description="RING-type" evidence="5">
    <location>
        <begin position="290"/>
        <end position="325"/>
    </location>
</feature>
<comment type="caution">
    <text evidence="6">The sequence shown here is derived from an EMBL/GenBank/DDBJ whole genome shotgun (WGS) entry which is preliminary data.</text>
</comment>
<dbReference type="AlphaFoldDB" id="A0A9D4RLN3"/>
<evidence type="ECO:0000256" key="1">
    <source>
        <dbReference type="ARBA" id="ARBA00022771"/>
    </source>
</evidence>
<feature type="compositionally biased region" description="Basic and acidic residues" evidence="4">
    <location>
        <begin position="205"/>
        <end position="221"/>
    </location>
</feature>
<dbReference type="Pfam" id="PF22968">
    <property type="entry name" value="RNF34L-like_3rd"/>
    <property type="match status" value="1"/>
</dbReference>
<dbReference type="GO" id="GO:0061630">
    <property type="term" value="F:ubiquitin protein ligase activity"/>
    <property type="evidence" value="ECO:0007669"/>
    <property type="project" value="TreeGrafter"/>
</dbReference>
<evidence type="ECO:0000259" key="5">
    <source>
        <dbReference type="PROSITE" id="PS50089"/>
    </source>
</evidence>
<evidence type="ECO:0000256" key="2">
    <source>
        <dbReference type="ARBA" id="ARBA00022833"/>
    </source>
</evidence>
<reference evidence="6" key="2">
    <citation type="submission" date="2020-11" db="EMBL/GenBank/DDBJ databases">
        <authorList>
            <person name="McCartney M.A."/>
            <person name="Auch B."/>
            <person name="Kono T."/>
            <person name="Mallez S."/>
            <person name="Becker A."/>
            <person name="Gohl D.M."/>
            <person name="Silverstein K.A.T."/>
            <person name="Koren S."/>
            <person name="Bechman K.B."/>
            <person name="Herman A."/>
            <person name="Abrahante J.E."/>
            <person name="Garbe J."/>
        </authorList>
    </citation>
    <scope>NUCLEOTIDE SEQUENCE</scope>
    <source>
        <strain evidence="6">Duluth1</strain>
        <tissue evidence="6">Whole animal</tissue>
    </source>
</reference>
<dbReference type="GO" id="GO:0043161">
    <property type="term" value="P:proteasome-mediated ubiquitin-dependent protein catabolic process"/>
    <property type="evidence" value="ECO:0007669"/>
    <property type="project" value="TreeGrafter"/>
</dbReference>
<feature type="compositionally biased region" description="Polar residues" evidence="4">
    <location>
        <begin position="186"/>
        <end position="204"/>
    </location>
</feature>
<dbReference type="PANTHER" id="PTHR14879:SF15">
    <property type="entry name" value="E3 UBIQUITIN-PROTEIN LIGASE RIFIFYLIN-LIKE PROTEIN"/>
    <property type="match status" value="1"/>
</dbReference>
<dbReference type="GO" id="GO:0005737">
    <property type="term" value="C:cytoplasm"/>
    <property type="evidence" value="ECO:0007669"/>
    <property type="project" value="TreeGrafter"/>
</dbReference>
<feature type="region of interest" description="Disordered" evidence="4">
    <location>
        <begin position="150"/>
        <end position="221"/>
    </location>
</feature>
<sequence length="337" mass="37112">MGKSLSKNKKSQKTCIRVAQMGAGVVKLEHEGGRTSVHINPAAAAESIFNPPKCQDCGALIPIFVKQAHCKDCGRMFCSNCATRSGLDSQCKKCYILVNGKFTRAQLMMWKVKDLKALLHKQNINTATCSEKTELIDLIFSYYGNTPNGYADETTTIPGRPKPPENTGTPRDSEPAPPPSADMPNTVRTGQTAEESNTSQLSDTQETKETTADNPHIRLEHVKSEDQIDELSNRCLKRLLVNNFVDFKGCRERQELVVRVKQLWKSNEINKQRAEAQGGGGSGGDESDICKICMDAAIDCVLLECGHMVSCTKCGKQLSECPVCRQFVVRAVHIFKA</sequence>
<evidence type="ECO:0000256" key="4">
    <source>
        <dbReference type="SAM" id="MobiDB-lite"/>
    </source>
</evidence>
<organism evidence="6 7">
    <name type="scientific">Dreissena polymorpha</name>
    <name type="common">Zebra mussel</name>
    <name type="synonym">Mytilus polymorpha</name>
    <dbReference type="NCBI Taxonomy" id="45954"/>
    <lineage>
        <taxon>Eukaryota</taxon>
        <taxon>Metazoa</taxon>
        <taxon>Spiralia</taxon>
        <taxon>Lophotrochozoa</taxon>
        <taxon>Mollusca</taxon>
        <taxon>Bivalvia</taxon>
        <taxon>Autobranchia</taxon>
        <taxon>Heteroconchia</taxon>
        <taxon>Euheterodonta</taxon>
        <taxon>Imparidentia</taxon>
        <taxon>Neoheterodontei</taxon>
        <taxon>Myida</taxon>
        <taxon>Dreissenoidea</taxon>
        <taxon>Dreissenidae</taxon>
        <taxon>Dreissena</taxon>
    </lineage>
</organism>
<dbReference type="Gene3D" id="1.10.720.140">
    <property type="match status" value="1"/>
</dbReference>
<dbReference type="SMART" id="SM00184">
    <property type="entry name" value="RING"/>
    <property type="match status" value="2"/>
</dbReference>
<dbReference type="EMBL" id="JAIWYP010000002">
    <property type="protein sequence ID" value="KAH3870795.1"/>
    <property type="molecule type" value="Genomic_DNA"/>
</dbReference>
<dbReference type="InterPro" id="IPR055111">
    <property type="entry name" value="RNF34_RFFL_HeH"/>
</dbReference>
<dbReference type="FunFam" id="3.30.40.10:FF:000110">
    <property type="entry name" value="E3 ubiquitin-protein ligase RNF34 isoform X1"/>
    <property type="match status" value="1"/>
</dbReference>
<dbReference type="GO" id="GO:1902042">
    <property type="term" value="P:negative regulation of extrinsic apoptotic signaling pathway via death domain receptors"/>
    <property type="evidence" value="ECO:0007669"/>
    <property type="project" value="TreeGrafter"/>
</dbReference>
<dbReference type="Proteomes" id="UP000828390">
    <property type="component" value="Unassembled WGS sequence"/>
</dbReference>
<dbReference type="SUPFAM" id="SSF57903">
    <property type="entry name" value="FYVE/PHD zinc finger"/>
    <property type="match status" value="1"/>
</dbReference>
<dbReference type="Gene3D" id="3.30.40.10">
    <property type="entry name" value="Zinc/RING finger domain, C3HC4 (zinc finger)"/>
    <property type="match status" value="1"/>
</dbReference>
<dbReference type="InterPro" id="IPR001841">
    <property type="entry name" value="Znf_RING"/>
</dbReference>
<keyword evidence="1 3" id="KW-0479">Metal-binding</keyword>
<dbReference type="PROSITE" id="PS50089">
    <property type="entry name" value="ZF_RING_2"/>
    <property type="match status" value="1"/>
</dbReference>
<dbReference type="InterPro" id="IPR051728">
    <property type="entry name" value="RING-FYVE_E3_ubiquitin-ligase"/>
</dbReference>
<protein>
    <recommendedName>
        <fullName evidence="5">RING-type domain-containing protein</fullName>
    </recommendedName>
</protein>
<dbReference type="OrthoDB" id="3045089at2759"/>
<name>A0A9D4RLN3_DREPO</name>
<evidence type="ECO:0000313" key="6">
    <source>
        <dbReference type="EMBL" id="KAH3870795.1"/>
    </source>
</evidence>
<dbReference type="GO" id="GO:0008270">
    <property type="term" value="F:zinc ion binding"/>
    <property type="evidence" value="ECO:0007669"/>
    <property type="project" value="UniProtKB-KW"/>
</dbReference>
<dbReference type="InterPro" id="IPR011011">
    <property type="entry name" value="Znf_FYVE_PHD"/>
</dbReference>
<reference evidence="6" key="1">
    <citation type="journal article" date="2019" name="bioRxiv">
        <title>The Genome of the Zebra Mussel, Dreissena polymorpha: A Resource for Invasive Species Research.</title>
        <authorList>
            <person name="McCartney M.A."/>
            <person name="Auch B."/>
            <person name="Kono T."/>
            <person name="Mallez S."/>
            <person name="Zhang Y."/>
            <person name="Obille A."/>
            <person name="Becker A."/>
            <person name="Abrahante J.E."/>
            <person name="Garbe J."/>
            <person name="Badalamenti J.P."/>
            <person name="Herman A."/>
            <person name="Mangelson H."/>
            <person name="Liachko I."/>
            <person name="Sullivan S."/>
            <person name="Sone E.D."/>
            <person name="Koren S."/>
            <person name="Silverstein K.A.T."/>
            <person name="Beckman K.B."/>
            <person name="Gohl D.M."/>
        </authorList>
    </citation>
    <scope>NUCLEOTIDE SEQUENCE</scope>
    <source>
        <strain evidence="6">Duluth1</strain>
        <tissue evidence="6">Whole animal</tissue>
    </source>
</reference>
<dbReference type="GO" id="GO:0070936">
    <property type="term" value="P:protein K48-linked ubiquitination"/>
    <property type="evidence" value="ECO:0007669"/>
    <property type="project" value="TreeGrafter"/>
</dbReference>
<proteinExistence type="predicted"/>
<keyword evidence="1 3" id="KW-0863">Zinc-finger</keyword>